<evidence type="ECO:0000313" key="2">
    <source>
        <dbReference type="Proteomes" id="UP000799439"/>
    </source>
</evidence>
<dbReference type="PRINTS" id="PR00146">
    <property type="entry name" value="DHPICSNTHASE"/>
</dbReference>
<dbReference type="InterPro" id="IPR002220">
    <property type="entry name" value="DapA-like"/>
</dbReference>
<dbReference type="AlphaFoldDB" id="A0A9P4ISD6"/>
<evidence type="ECO:0000313" key="1">
    <source>
        <dbReference type="EMBL" id="KAF2148816.1"/>
    </source>
</evidence>
<name>A0A9P4ISD6_9PEZI</name>
<reference evidence="1" key="1">
    <citation type="journal article" date="2020" name="Stud. Mycol.">
        <title>101 Dothideomycetes genomes: a test case for predicting lifestyles and emergence of pathogens.</title>
        <authorList>
            <person name="Haridas S."/>
            <person name="Albert R."/>
            <person name="Binder M."/>
            <person name="Bloem J."/>
            <person name="Labutti K."/>
            <person name="Salamov A."/>
            <person name="Andreopoulos B."/>
            <person name="Baker S."/>
            <person name="Barry K."/>
            <person name="Bills G."/>
            <person name="Bluhm B."/>
            <person name="Cannon C."/>
            <person name="Castanera R."/>
            <person name="Culley D."/>
            <person name="Daum C."/>
            <person name="Ezra D."/>
            <person name="Gonzalez J."/>
            <person name="Henrissat B."/>
            <person name="Kuo A."/>
            <person name="Liang C."/>
            <person name="Lipzen A."/>
            <person name="Lutzoni F."/>
            <person name="Magnuson J."/>
            <person name="Mondo S."/>
            <person name="Nolan M."/>
            <person name="Ohm R."/>
            <person name="Pangilinan J."/>
            <person name="Park H.-J."/>
            <person name="Ramirez L."/>
            <person name="Alfaro M."/>
            <person name="Sun H."/>
            <person name="Tritt A."/>
            <person name="Yoshinaga Y."/>
            <person name="Zwiers L.-H."/>
            <person name="Turgeon B."/>
            <person name="Goodwin S."/>
            <person name="Spatafora J."/>
            <person name="Crous P."/>
            <person name="Grigoriev I."/>
        </authorList>
    </citation>
    <scope>NUCLEOTIDE SEQUENCE</scope>
    <source>
        <strain evidence="1">CBS 260.36</strain>
    </source>
</reference>
<gene>
    <name evidence="1" type="ORF">K461DRAFT_282272</name>
</gene>
<dbReference type="SMART" id="SM01130">
    <property type="entry name" value="DHDPS"/>
    <property type="match status" value="1"/>
</dbReference>
<dbReference type="Gene3D" id="3.20.20.70">
    <property type="entry name" value="Aldolase class I"/>
    <property type="match status" value="1"/>
</dbReference>
<keyword evidence="2" id="KW-1185">Reference proteome</keyword>
<dbReference type="SUPFAM" id="SSF51569">
    <property type="entry name" value="Aldolase"/>
    <property type="match status" value="1"/>
</dbReference>
<dbReference type="InterPro" id="IPR013785">
    <property type="entry name" value="Aldolase_TIM"/>
</dbReference>
<sequence>MAPRAPPAGVYAPAVTLFNPDDTLDLDSQALYFSYLSRTGLAGLVVLGTNAETFLLTRQERAELLKCARKSVPKGFPIIAGISGFSNAQVLEFLHDAEDAGADYGLLLPPAYFRAATSPRVLDEFFLDIAEKSKIPIVLYNFPGVCNGVDLDSTTIASLAHKSENIVGVKLTCGSVGKVTRLAAELPSERFAVFGGQSDFLIGALASGAAGCIAAFGNVAPRTISKIYRLWTEGKQEEALALHKKAAVAEAAVKGGIATVKVGASLNSMLEAGIAKHLSDQDKNNFIRVRTMPRKPYIGPDSTIAGQISKELQEIIDIEKSLGQTAGNGAAR</sequence>
<dbReference type="EMBL" id="ML996092">
    <property type="protein sequence ID" value="KAF2148816.1"/>
    <property type="molecule type" value="Genomic_DNA"/>
</dbReference>
<dbReference type="OrthoDB" id="191315at2759"/>
<dbReference type="PANTHER" id="PTHR12128">
    <property type="entry name" value="DIHYDRODIPICOLINATE SYNTHASE"/>
    <property type="match status" value="1"/>
</dbReference>
<dbReference type="PANTHER" id="PTHR12128:SF47">
    <property type="entry name" value="DIHYDRODIPICOLINATE SYNTHASE-RELATED"/>
    <property type="match status" value="1"/>
</dbReference>
<protein>
    <submittedName>
        <fullName evidence="1">Dihydrodipicolinate synthetase</fullName>
    </submittedName>
</protein>
<accession>A0A9P4ISD6</accession>
<proteinExistence type="predicted"/>
<dbReference type="CDD" id="cd00408">
    <property type="entry name" value="DHDPS-like"/>
    <property type="match status" value="1"/>
</dbReference>
<dbReference type="Pfam" id="PF00701">
    <property type="entry name" value="DHDPS"/>
    <property type="match status" value="1"/>
</dbReference>
<organism evidence="1 2">
    <name type="scientific">Myriangium duriaei CBS 260.36</name>
    <dbReference type="NCBI Taxonomy" id="1168546"/>
    <lineage>
        <taxon>Eukaryota</taxon>
        <taxon>Fungi</taxon>
        <taxon>Dikarya</taxon>
        <taxon>Ascomycota</taxon>
        <taxon>Pezizomycotina</taxon>
        <taxon>Dothideomycetes</taxon>
        <taxon>Dothideomycetidae</taxon>
        <taxon>Myriangiales</taxon>
        <taxon>Myriangiaceae</taxon>
        <taxon>Myriangium</taxon>
    </lineage>
</organism>
<comment type="caution">
    <text evidence="1">The sequence shown here is derived from an EMBL/GenBank/DDBJ whole genome shotgun (WGS) entry which is preliminary data.</text>
</comment>
<dbReference type="GO" id="GO:0008840">
    <property type="term" value="F:4-hydroxy-tetrahydrodipicolinate synthase activity"/>
    <property type="evidence" value="ECO:0007669"/>
    <property type="project" value="TreeGrafter"/>
</dbReference>
<dbReference type="Proteomes" id="UP000799439">
    <property type="component" value="Unassembled WGS sequence"/>
</dbReference>